<sequence>MEFTFTAIPHPPPTQKPPEPPDGQHAKSDKDTIMKDLSVPWKDALVVKLLGKHLRYNIMKNKLKNVWKLMGGIELMDVRSSFYMVKFDGEEDKNKVINGGPWMIYDHYFVMRQWTPSFNASTTKIDKTMVWIRIPSLNLAFYDESVLWALASMVGNPIKVDLQTLKVARGRFARMCVEVDLTKPVVGRVGINGEWYHVHCTCNKDILEHQVQPPAADFIHNSWPVRALAYLHHKEEFQSHPEFGERSQTNAGKRKHSLGVTPACIQLFKGYPKAAQRLYLFVKQHTATLQLNNSYPYAPLSKVRRRNFGDQSQTDQFSSKYMSCHYAELLAVIFKLPTDILLGQDSLIITHLYTEVKEKDMDPWLLTVVYTSPRENERSETRHHISQLATTITAPWLVMGGLMSAILWRLLLREQSLLGGDLNGIEGTEYLKNLIEFFVMSLGGEPNEWRNRPFRFEVAWNTHENFRQVIHENWTRGRDLVFLLSNLTDISKCGTKSNFLESLEKELQDQLAYTLYQEECLWYQKSRGKWIADGDRNTKYYHSKTIIRRRRNKIVSLRNEAGHCIEDQENLSNMVRNFYLSLYHEDKPICDPIISWTTYPQNLDNEQHKLSSPVLYSECKKALFDMGSHKSPGEDGYPALLFQQNWDIVADSVYHFVNQVEASYWKPMCAGQKINNQKTQIFFSKNVDEQVKNDIVQHTGYTPVNGFDKYLGANIASGRTTRGKFNHIIGKIQNRLSGWKHQCLSLAGRLTLTKSDLSFIPYYHMHKYGRNNDLKVSMNNQPYDSPLWKALVGIGDQLQCHTLWKVGNGQKINSWLDKWMPNGHTVMILSTQQIIDTTLTLAKDIDGPDLLGWSGTSTSQFTVQNAYDLQRGNNLSIEGNWESLWRWNGPHRIQTFMWIATHERLLTNYRRSRWGNGTSPTCPACGQEDETILHVLRDCMFATQIWIRLVASNHITDSLSLTCRDWIVDNISGAHTKDWHTIFMVTC</sequence>
<feature type="domain" description="Reverse transcriptase zinc-binding" evidence="2">
    <location>
        <begin position="861"/>
        <end position="946"/>
    </location>
</feature>
<feature type="compositionally biased region" description="Pro residues" evidence="1">
    <location>
        <begin position="9"/>
        <end position="21"/>
    </location>
</feature>
<feature type="domain" description="DUF4283" evidence="3">
    <location>
        <begin position="41"/>
        <end position="120"/>
    </location>
</feature>
<evidence type="ECO:0000259" key="3">
    <source>
        <dbReference type="Pfam" id="PF14111"/>
    </source>
</evidence>
<dbReference type="InterPro" id="IPR025558">
    <property type="entry name" value="DUF4283"/>
</dbReference>
<dbReference type="PANTHER" id="PTHR31286:SF171">
    <property type="entry name" value="CCHC-TYPE DOMAIN-CONTAINING PROTEIN"/>
    <property type="match status" value="1"/>
</dbReference>
<gene>
    <name evidence="4" type="ORF">TSUD_405790</name>
</gene>
<proteinExistence type="predicted"/>
<dbReference type="AlphaFoldDB" id="A0A2Z6PNX3"/>
<dbReference type="PANTHER" id="PTHR31286">
    <property type="entry name" value="GLYCINE-RICH CELL WALL STRUCTURAL PROTEIN 1.8-LIKE"/>
    <property type="match status" value="1"/>
</dbReference>
<name>A0A2Z6PNX3_TRISU</name>
<accession>A0A2Z6PNX3</accession>
<dbReference type="Pfam" id="PF13966">
    <property type="entry name" value="zf-RVT"/>
    <property type="match status" value="1"/>
</dbReference>
<dbReference type="EMBL" id="DF974444">
    <property type="protein sequence ID" value="GAU48589.1"/>
    <property type="molecule type" value="Genomic_DNA"/>
</dbReference>
<protein>
    <recommendedName>
        <fullName evidence="6">Reverse transcriptase zinc-binding domain-containing protein</fullName>
    </recommendedName>
</protein>
<evidence type="ECO:0000259" key="2">
    <source>
        <dbReference type="Pfam" id="PF13966"/>
    </source>
</evidence>
<dbReference type="InterPro" id="IPR040256">
    <property type="entry name" value="At4g02000-like"/>
</dbReference>
<dbReference type="OrthoDB" id="407509at2759"/>
<keyword evidence="5" id="KW-1185">Reference proteome</keyword>
<reference evidence="5" key="1">
    <citation type="journal article" date="2017" name="Front. Plant Sci.">
        <title>Climate Clever Clovers: New Paradigm to Reduce the Environmental Footprint of Ruminants by Breeding Low Methanogenic Forages Utilizing Haplotype Variation.</title>
        <authorList>
            <person name="Kaur P."/>
            <person name="Appels R."/>
            <person name="Bayer P.E."/>
            <person name="Keeble-Gagnere G."/>
            <person name="Wang J."/>
            <person name="Hirakawa H."/>
            <person name="Shirasawa K."/>
            <person name="Vercoe P."/>
            <person name="Stefanova K."/>
            <person name="Durmic Z."/>
            <person name="Nichols P."/>
            <person name="Revell C."/>
            <person name="Isobe S.N."/>
            <person name="Edwards D."/>
            <person name="Erskine W."/>
        </authorList>
    </citation>
    <scope>NUCLEOTIDE SEQUENCE [LARGE SCALE GENOMIC DNA]</scope>
    <source>
        <strain evidence="5">cv. Daliak</strain>
    </source>
</reference>
<evidence type="ECO:0008006" key="6">
    <source>
        <dbReference type="Google" id="ProtNLM"/>
    </source>
</evidence>
<dbReference type="Proteomes" id="UP000242715">
    <property type="component" value="Unassembled WGS sequence"/>
</dbReference>
<evidence type="ECO:0000256" key="1">
    <source>
        <dbReference type="SAM" id="MobiDB-lite"/>
    </source>
</evidence>
<evidence type="ECO:0000313" key="5">
    <source>
        <dbReference type="Proteomes" id="UP000242715"/>
    </source>
</evidence>
<evidence type="ECO:0000313" key="4">
    <source>
        <dbReference type="EMBL" id="GAU48589.1"/>
    </source>
</evidence>
<organism evidence="4 5">
    <name type="scientific">Trifolium subterraneum</name>
    <name type="common">Subterranean clover</name>
    <dbReference type="NCBI Taxonomy" id="3900"/>
    <lineage>
        <taxon>Eukaryota</taxon>
        <taxon>Viridiplantae</taxon>
        <taxon>Streptophyta</taxon>
        <taxon>Embryophyta</taxon>
        <taxon>Tracheophyta</taxon>
        <taxon>Spermatophyta</taxon>
        <taxon>Magnoliopsida</taxon>
        <taxon>eudicotyledons</taxon>
        <taxon>Gunneridae</taxon>
        <taxon>Pentapetalae</taxon>
        <taxon>rosids</taxon>
        <taxon>fabids</taxon>
        <taxon>Fabales</taxon>
        <taxon>Fabaceae</taxon>
        <taxon>Papilionoideae</taxon>
        <taxon>50 kb inversion clade</taxon>
        <taxon>NPAAA clade</taxon>
        <taxon>Hologalegina</taxon>
        <taxon>IRL clade</taxon>
        <taxon>Trifolieae</taxon>
        <taxon>Trifolium</taxon>
    </lineage>
</organism>
<dbReference type="InterPro" id="IPR026960">
    <property type="entry name" value="RVT-Znf"/>
</dbReference>
<feature type="region of interest" description="Disordered" evidence="1">
    <location>
        <begin position="1"/>
        <end position="29"/>
    </location>
</feature>
<dbReference type="Pfam" id="PF14111">
    <property type="entry name" value="DUF4283"/>
    <property type="match status" value="1"/>
</dbReference>